<feature type="domain" description="PTS EIIA type-4" evidence="6">
    <location>
        <begin position="2"/>
        <end position="131"/>
    </location>
</feature>
<evidence type="ECO:0000259" key="6">
    <source>
        <dbReference type="PROSITE" id="PS51096"/>
    </source>
</evidence>
<dbReference type="EMBL" id="QRMZ01000017">
    <property type="protein sequence ID" value="RHK05637.1"/>
    <property type="molecule type" value="Genomic_DNA"/>
</dbReference>
<dbReference type="Proteomes" id="UP001253851">
    <property type="component" value="Unassembled WGS sequence"/>
</dbReference>
<comment type="catalytic activity">
    <reaction evidence="1">
        <text>dihydroxyacetone + phosphoenolpyruvate = dihydroxyacetone phosphate + pyruvate</text>
        <dbReference type="Rhea" id="RHEA:18381"/>
        <dbReference type="ChEBI" id="CHEBI:15361"/>
        <dbReference type="ChEBI" id="CHEBI:16016"/>
        <dbReference type="ChEBI" id="CHEBI:57642"/>
        <dbReference type="ChEBI" id="CHEBI:58702"/>
        <dbReference type="EC" id="2.7.1.121"/>
    </reaction>
</comment>
<accession>A0A1L8SKB6</accession>
<evidence type="ECO:0000313" key="9">
    <source>
        <dbReference type="EMBL" id="QGN30776.1"/>
    </source>
</evidence>
<dbReference type="NCBIfam" id="TIGR02364">
    <property type="entry name" value="dha_pts"/>
    <property type="match status" value="1"/>
</dbReference>
<name>A0A1L8SKB6_ENTCA</name>
<comment type="function">
    <text evidence="2">Component of the dihydroxyacetone kinase complex, which is responsible for the phosphoenolpyruvate (PEP)-dependent phosphorylation of dihydroxyacetone. DhaM serves as the phosphoryl donor. Is phosphorylated by phosphoenolpyruvate in an EI- and HPr-dependent reaction, and a phosphorelay system on histidine residues finally leads to phosphoryl transfer to DhaL and dihydroxyacetone.</text>
</comment>
<organism evidence="10 11">
    <name type="scientific">Enterococcus casseliflavus</name>
    <name type="common">Enterococcus flavescens</name>
    <dbReference type="NCBI Taxonomy" id="37734"/>
    <lineage>
        <taxon>Bacteria</taxon>
        <taxon>Bacillati</taxon>
        <taxon>Bacillota</taxon>
        <taxon>Bacilli</taxon>
        <taxon>Lactobacillales</taxon>
        <taxon>Enterococcaceae</taxon>
        <taxon>Enterococcus</taxon>
    </lineage>
</organism>
<dbReference type="InterPro" id="IPR039643">
    <property type="entry name" value="DhaM"/>
</dbReference>
<dbReference type="Pfam" id="PF03610">
    <property type="entry name" value="EIIA-man"/>
    <property type="match status" value="1"/>
</dbReference>
<reference evidence="10 11" key="1">
    <citation type="submission" date="2018-08" db="EMBL/GenBank/DDBJ databases">
        <title>A genome reference for cultivated species of the human gut microbiota.</title>
        <authorList>
            <person name="Zou Y."/>
            <person name="Xue W."/>
            <person name="Luo G."/>
        </authorList>
    </citation>
    <scope>NUCLEOTIDE SEQUENCE [LARGE SCALE GENOMIC DNA]</scope>
    <source>
        <strain evidence="10 11">AF48-16</strain>
    </source>
</reference>
<dbReference type="EMBL" id="CP046123">
    <property type="protein sequence ID" value="QGN30776.1"/>
    <property type="molecule type" value="Genomic_DNA"/>
</dbReference>
<evidence type="ECO:0000256" key="1">
    <source>
        <dbReference type="ARBA" id="ARBA00001113"/>
    </source>
</evidence>
<dbReference type="InterPro" id="IPR004701">
    <property type="entry name" value="PTS_EIIA_man-typ"/>
</dbReference>
<evidence type="ECO:0000256" key="4">
    <source>
        <dbReference type="ARBA" id="ARBA00022679"/>
    </source>
</evidence>
<proteinExistence type="predicted"/>
<dbReference type="Gene3D" id="3.40.50.510">
    <property type="entry name" value="Phosphotransferase system, mannose-type IIA component"/>
    <property type="match status" value="1"/>
</dbReference>
<keyword evidence="10" id="KW-0418">Kinase</keyword>
<dbReference type="GeneID" id="91574684"/>
<keyword evidence="4 10" id="KW-0808">Transferase</keyword>
<dbReference type="Proteomes" id="UP001268896">
    <property type="component" value="Unassembled WGS sequence"/>
</dbReference>
<dbReference type="GO" id="GO:0009401">
    <property type="term" value="P:phosphoenolpyruvate-dependent sugar phosphotransferase system"/>
    <property type="evidence" value="ECO:0007669"/>
    <property type="project" value="InterPro"/>
</dbReference>
<dbReference type="InterPro" id="IPR012844">
    <property type="entry name" value="DhaM_N"/>
</dbReference>
<evidence type="ECO:0000313" key="7">
    <source>
        <dbReference type="EMBL" id="MDT2963845.1"/>
    </source>
</evidence>
<comment type="subunit">
    <text evidence="5">Homodimer. The dihydroxyacetone kinase complex is composed of a homodimer of DhaM, a homodimer of DhaK and the subunit DhaL.</text>
</comment>
<evidence type="ECO:0000313" key="12">
    <source>
        <dbReference type="Proteomes" id="UP000422837"/>
    </source>
</evidence>
<evidence type="ECO:0000313" key="11">
    <source>
        <dbReference type="Proteomes" id="UP000286288"/>
    </source>
</evidence>
<evidence type="ECO:0000313" key="8">
    <source>
        <dbReference type="EMBL" id="MDT2982312.1"/>
    </source>
</evidence>
<dbReference type="EMBL" id="JARQDZ010000002">
    <property type="protein sequence ID" value="MDT2982312.1"/>
    <property type="molecule type" value="Genomic_DNA"/>
</dbReference>
<evidence type="ECO:0000256" key="5">
    <source>
        <dbReference type="ARBA" id="ARBA00046577"/>
    </source>
</evidence>
<reference evidence="9 12" key="2">
    <citation type="submission" date="2019-11" db="EMBL/GenBank/DDBJ databases">
        <title>Detection and genome characteristic of a blood enterococcus casselifavus isolate from Zhengzhou,china.</title>
        <authorList>
            <person name="Wen P."/>
        </authorList>
    </citation>
    <scope>NUCLEOTIDE SEQUENCE [LARGE SCALE GENOMIC DNA]</scope>
    <source>
        <strain evidence="9 12">EC291</strain>
    </source>
</reference>
<dbReference type="PANTHER" id="PTHR38594">
    <property type="entry name" value="PEP-DEPENDENT DIHYDROXYACETONE KINASE, PHOSPHORYL DONOR SUBUNIT DHAM"/>
    <property type="match status" value="1"/>
</dbReference>
<dbReference type="GO" id="GO:0047324">
    <property type="term" value="F:phosphoenolpyruvate-glycerone phosphotransferase activity"/>
    <property type="evidence" value="ECO:0007669"/>
    <property type="project" value="UniProtKB-EC"/>
</dbReference>
<dbReference type="AlphaFoldDB" id="A0A1L8SKB6"/>
<dbReference type="PANTHER" id="PTHR38594:SF1">
    <property type="entry name" value="PEP-DEPENDENT DIHYDROXYACETONE KINASE, PHOSPHORYL DONOR SUBUNIT DHAM"/>
    <property type="match status" value="1"/>
</dbReference>
<reference evidence="7 13" key="3">
    <citation type="submission" date="2023-03" db="EMBL/GenBank/DDBJ databases">
        <authorList>
            <person name="Shen W."/>
            <person name="Cai J."/>
        </authorList>
    </citation>
    <scope>NUCLEOTIDE SEQUENCE [LARGE SCALE GENOMIC DNA]</scope>
    <source>
        <strain evidence="8 13">B516</strain>
        <strain evidence="7">K72-2</strain>
    </source>
</reference>
<evidence type="ECO:0000313" key="13">
    <source>
        <dbReference type="Proteomes" id="UP001253851"/>
    </source>
</evidence>
<dbReference type="EMBL" id="JARQDV010000002">
    <property type="protein sequence ID" value="MDT2963845.1"/>
    <property type="molecule type" value="Genomic_DNA"/>
</dbReference>
<dbReference type="Proteomes" id="UP000422837">
    <property type="component" value="Chromosome"/>
</dbReference>
<gene>
    <name evidence="7" type="primary">dhaM</name>
    <name evidence="10" type="ORF">DW084_12885</name>
    <name evidence="9" type="ORF">GFU50_15130</name>
    <name evidence="7" type="ORF">P7I32_04440</name>
    <name evidence="8" type="ORF">P7I34_06535</name>
</gene>
<dbReference type="GO" id="GO:0019563">
    <property type="term" value="P:glycerol catabolic process"/>
    <property type="evidence" value="ECO:0007669"/>
    <property type="project" value="InterPro"/>
</dbReference>
<protein>
    <recommendedName>
        <fullName evidence="3">phosphoenolpyruvate--glycerone phosphotransferase</fullName>
        <ecNumber evidence="3">2.7.1.121</ecNumber>
    </recommendedName>
</protein>
<dbReference type="RefSeq" id="WP_005228160.1">
    <property type="nucleotide sequence ID" value="NZ_BAAAXK010000001.1"/>
</dbReference>
<evidence type="ECO:0000256" key="3">
    <source>
        <dbReference type="ARBA" id="ARBA00012095"/>
    </source>
</evidence>
<evidence type="ECO:0000256" key="2">
    <source>
        <dbReference type="ARBA" id="ARBA00002788"/>
    </source>
</evidence>
<dbReference type="Proteomes" id="UP000286288">
    <property type="component" value="Unassembled WGS sequence"/>
</dbReference>
<dbReference type="GO" id="GO:0016020">
    <property type="term" value="C:membrane"/>
    <property type="evidence" value="ECO:0007669"/>
    <property type="project" value="InterPro"/>
</dbReference>
<sequence length="134" mass="14236">MKKSILLVSHSQQLTEGLKQMIEEMADGESVTIYSLGGTAEGELGSDATKIVDAVNESADAELILVFADLGSAVLNAELAYDMLEPQQQERYHLIDAPLVEGAFAAAITAGFSDDLAQIVAEAKKAAEKGWHEA</sequence>
<dbReference type="EC" id="2.7.1.121" evidence="3"/>
<evidence type="ECO:0000313" key="10">
    <source>
        <dbReference type="EMBL" id="RHK05637.1"/>
    </source>
</evidence>
<dbReference type="PROSITE" id="PS51096">
    <property type="entry name" value="PTS_EIIA_TYPE_4"/>
    <property type="match status" value="1"/>
</dbReference>
<dbReference type="SUPFAM" id="SSF53062">
    <property type="entry name" value="PTS system fructose IIA component-like"/>
    <property type="match status" value="1"/>
</dbReference>
<dbReference type="InterPro" id="IPR036662">
    <property type="entry name" value="PTS_EIIA_man-typ_sf"/>
</dbReference>
<dbReference type="OrthoDB" id="7065393at2"/>